<feature type="domain" description="N-acetyltransferase" evidence="3">
    <location>
        <begin position="12"/>
        <end position="150"/>
    </location>
</feature>
<evidence type="ECO:0000313" key="4">
    <source>
        <dbReference type="EMBL" id="VAX29007.1"/>
    </source>
</evidence>
<dbReference type="EMBL" id="UOGH01000104">
    <property type="protein sequence ID" value="VAX29007.1"/>
    <property type="molecule type" value="Genomic_DNA"/>
</dbReference>
<proteinExistence type="predicted"/>
<accession>A0A3B1DK52</accession>
<dbReference type="GO" id="GO:0005737">
    <property type="term" value="C:cytoplasm"/>
    <property type="evidence" value="ECO:0007669"/>
    <property type="project" value="TreeGrafter"/>
</dbReference>
<dbReference type="CDD" id="cd04301">
    <property type="entry name" value="NAT_SF"/>
    <property type="match status" value="1"/>
</dbReference>
<organism evidence="4">
    <name type="scientific">hydrothermal vent metagenome</name>
    <dbReference type="NCBI Taxonomy" id="652676"/>
    <lineage>
        <taxon>unclassified sequences</taxon>
        <taxon>metagenomes</taxon>
        <taxon>ecological metagenomes</taxon>
    </lineage>
</organism>
<dbReference type="PROSITE" id="PS51186">
    <property type="entry name" value="GNAT"/>
    <property type="match status" value="1"/>
</dbReference>
<evidence type="ECO:0000256" key="1">
    <source>
        <dbReference type="ARBA" id="ARBA00022679"/>
    </source>
</evidence>
<dbReference type="InterPro" id="IPR045039">
    <property type="entry name" value="NSI-like"/>
</dbReference>
<reference evidence="4" key="1">
    <citation type="submission" date="2018-06" db="EMBL/GenBank/DDBJ databases">
        <authorList>
            <person name="Zhirakovskaya E."/>
        </authorList>
    </citation>
    <scope>NUCLEOTIDE SEQUENCE</scope>
</reference>
<evidence type="ECO:0000256" key="2">
    <source>
        <dbReference type="ARBA" id="ARBA00023315"/>
    </source>
</evidence>
<dbReference type="AlphaFoldDB" id="A0A3B1DK52"/>
<dbReference type="PANTHER" id="PTHR43626">
    <property type="entry name" value="ACYL-COA N-ACYLTRANSFERASE"/>
    <property type="match status" value="1"/>
</dbReference>
<dbReference type="SUPFAM" id="SSF55729">
    <property type="entry name" value="Acyl-CoA N-acyltransferases (Nat)"/>
    <property type="match status" value="1"/>
</dbReference>
<dbReference type="GO" id="GO:0008080">
    <property type="term" value="F:N-acetyltransferase activity"/>
    <property type="evidence" value="ECO:0007669"/>
    <property type="project" value="InterPro"/>
</dbReference>
<dbReference type="EC" id="2.3.1.1" evidence="4"/>
<protein>
    <submittedName>
        <fullName evidence="4">N-acetylglutamate synthase</fullName>
        <ecNumber evidence="4">2.3.1.1</ecNumber>
    </submittedName>
</protein>
<dbReference type="Pfam" id="PF00583">
    <property type="entry name" value="Acetyltransf_1"/>
    <property type="match status" value="1"/>
</dbReference>
<sequence>MNYKKTSNSKSLRIRKAGTRDVREIHRLVNSFAKREQMLPRSLNEIYETLRDHIVCEDNGEVTGVCALHILWEDLAEIRSLAVKADAQRQGTGKKLVKSCISEAKRLGIERIFVLTYNPDFFRSLGFVDIDKSELPQKIWGDCLRCHKFPECDEFALIKKV</sequence>
<keyword evidence="1 4" id="KW-0808">Transferase</keyword>
<name>A0A3B1DK52_9ZZZZ</name>
<keyword evidence="2 4" id="KW-0012">Acyltransferase</keyword>
<dbReference type="PANTHER" id="PTHR43626:SF4">
    <property type="entry name" value="GCN5-RELATED N-ACETYLTRANSFERASE 2, CHLOROPLASTIC"/>
    <property type="match status" value="1"/>
</dbReference>
<dbReference type="InterPro" id="IPR016181">
    <property type="entry name" value="Acyl_CoA_acyltransferase"/>
</dbReference>
<dbReference type="NCBIfam" id="NF005840">
    <property type="entry name" value="PRK07757.1"/>
    <property type="match status" value="1"/>
</dbReference>
<dbReference type="Gene3D" id="3.40.630.30">
    <property type="match status" value="1"/>
</dbReference>
<dbReference type="InterPro" id="IPR000182">
    <property type="entry name" value="GNAT_dom"/>
</dbReference>
<evidence type="ECO:0000259" key="3">
    <source>
        <dbReference type="PROSITE" id="PS51186"/>
    </source>
</evidence>
<gene>
    <name evidence="4" type="ORF">MNBD_NITROSPIRAE02-1198</name>
</gene>